<feature type="compositionally biased region" description="Polar residues" evidence="1">
    <location>
        <begin position="7"/>
        <end position="21"/>
    </location>
</feature>
<accession>A0A9P6C1L8</accession>
<evidence type="ECO:0000313" key="2">
    <source>
        <dbReference type="EMBL" id="KAF9445674.1"/>
    </source>
</evidence>
<organism evidence="2 3">
    <name type="scientific">Macrolepiota fuliginosa MF-IS2</name>
    <dbReference type="NCBI Taxonomy" id="1400762"/>
    <lineage>
        <taxon>Eukaryota</taxon>
        <taxon>Fungi</taxon>
        <taxon>Dikarya</taxon>
        <taxon>Basidiomycota</taxon>
        <taxon>Agaricomycotina</taxon>
        <taxon>Agaricomycetes</taxon>
        <taxon>Agaricomycetidae</taxon>
        <taxon>Agaricales</taxon>
        <taxon>Agaricineae</taxon>
        <taxon>Agaricaceae</taxon>
        <taxon>Macrolepiota</taxon>
    </lineage>
</organism>
<comment type="caution">
    <text evidence="2">The sequence shown here is derived from an EMBL/GenBank/DDBJ whole genome shotgun (WGS) entry which is preliminary data.</text>
</comment>
<feature type="region of interest" description="Disordered" evidence="1">
    <location>
        <begin position="1"/>
        <end position="21"/>
    </location>
</feature>
<dbReference type="SUPFAM" id="SSF52047">
    <property type="entry name" value="RNI-like"/>
    <property type="match status" value="1"/>
</dbReference>
<name>A0A9P6C1L8_9AGAR</name>
<evidence type="ECO:0000256" key="1">
    <source>
        <dbReference type="SAM" id="MobiDB-lite"/>
    </source>
</evidence>
<dbReference type="Proteomes" id="UP000807342">
    <property type="component" value="Unassembled WGS sequence"/>
</dbReference>
<sequence length="478" mass="53840">MPPAVQDSPNSALNSDTSAGLKSTVKTEEITNVTIDGERWNTISTFSPLLKEAFNDSMKTHKGSHTFTGAIKPAALAVFRACAGSVRTFEVNQRTEDDGTVIPVSLLTRVQKELGNLPFFPNLRVLYISSLASLIRFAPFVVSPSLKEVGIPRWNKWSEGKRQDGKTFEEFLRSLLSVASGIESFTLDHPTKCFDLRTLKDILRFRCLRVLVFQCPVSLGSIDGLKMFTAAPHLEELWLAIFWWGWKTQVTDTVMLEGVLSRIKRLVLSAPSYVFREVVQAIDAKAPECILGGCQKTIWEKNEGEIWGILTKRWPEARKVLITSKLSEGDEPFGCADAFEPLLRERLNINSIWLPPNQARTICVADSGVTLTLVDLRELAEILPKLTSLTVSVDPNTVPPCDFEPLRHGLEELILGDTSRGGRKWTSDQFDVARYLHCVFPHMKLLETKENSKDWEKVWQLVRFSQKIAADERRRPNL</sequence>
<gene>
    <name evidence="2" type="ORF">P691DRAFT_762308</name>
</gene>
<reference evidence="2" key="1">
    <citation type="submission" date="2020-11" db="EMBL/GenBank/DDBJ databases">
        <authorList>
            <consortium name="DOE Joint Genome Institute"/>
            <person name="Ahrendt S."/>
            <person name="Riley R."/>
            <person name="Andreopoulos W."/>
            <person name="Labutti K."/>
            <person name="Pangilinan J."/>
            <person name="Ruiz-Duenas F.J."/>
            <person name="Barrasa J.M."/>
            <person name="Sanchez-Garcia M."/>
            <person name="Camarero S."/>
            <person name="Miyauchi S."/>
            <person name="Serrano A."/>
            <person name="Linde D."/>
            <person name="Babiker R."/>
            <person name="Drula E."/>
            <person name="Ayuso-Fernandez I."/>
            <person name="Pacheco R."/>
            <person name="Padilla G."/>
            <person name="Ferreira P."/>
            <person name="Barriuso J."/>
            <person name="Kellner H."/>
            <person name="Castanera R."/>
            <person name="Alfaro M."/>
            <person name="Ramirez L."/>
            <person name="Pisabarro A.G."/>
            <person name="Kuo A."/>
            <person name="Tritt A."/>
            <person name="Lipzen A."/>
            <person name="He G."/>
            <person name="Yan M."/>
            <person name="Ng V."/>
            <person name="Cullen D."/>
            <person name="Martin F."/>
            <person name="Rosso M.-N."/>
            <person name="Henrissat B."/>
            <person name="Hibbett D."/>
            <person name="Martinez A.T."/>
            <person name="Grigoriev I.V."/>
        </authorList>
    </citation>
    <scope>NUCLEOTIDE SEQUENCE</scope>
    <source>
        <strain evidence="2">MF-IS2</strain>
    </source>
</reference>
<protein>
    <submittedName>
        <fullName evidence="2">Uncharacterized protein</fullName>
    </submittedName>
</protein>
<keyword evidence="3" id="KW-1185">Reference proteome</keyword>
<dbReference type="EMBL" id="MU151288">
    <property type="protein sequence ID" value="KAF9445674.1"/>
    <property type="molecule type" value="Genomic_DNA"/>
</dbReference>
<dbReference type="AlphaFoldDB" id="A0A9P6C1L8"/>
<evidence type="ECO:0000313" key="3">
    <source>
        <dbReference type="Proteomes" id="UP000807342"/>
    </source>
</evidence>
<proteinExistence type="predicted"/>